<name>A0AAX4H9P8_9ASCO</name>
<dbReference type="SMART" id="SM00320">
    <property type="entry name" value="WD40"/>
    <property type="match status" value="3"/>
</dbReference>
<dbReference type="InterPro" id="IPR036322">
    <property type="entry name" value="WD40_repeat_dom_sf"/>
</dbReference>
<gene>
    <name evidence="3" type="ORF">PUMCH_002594</name>
</gene>
<dbReference type="PANTHER" id="PTHR19848">
    <property type="entry name" value="WD40 REPEAT PROTEIN"/>
    <property type="match status" value="1"/>
</dbReference>
<evidence type="ECO:0000313" key="4">
    <source>
        <dbReference type="Proteomes" id="UP001338582"/>
    </source>
</evidence>
<dbReference type="SUPFAM" id="SSF50978">
    <property type="entry name" value="WD40 repeat-like"/>
    <property type="match status" value="1"/>
</dbReference>
<dbReference type="KEGG" id="asau:88173658"/>
<accession>A0AAX4H9P8</accession>
<keyword evidence="4" id="KW-1185">Reference proteome</keyword>
<reference evidence="3 4" key="1">
    <citation type="submission" date="2023-10" db="EMBL/GenBank/DDBJ databases">
        <title>Draft Genome Sequence of Candida saopaulonensis from a very Premature Infant with Sepsis.</title>
        <authorList>
            <person name="Ning Y."/>
            <person name="Dai R."/>
            <person name="Xiao M."/>
            <person name="Xu Y."/>
            <person name="Yan Q."/>
            <person name="Zhang L."/>
        </authorList>
    </citation>
    <scope>NUCLEOTIDE SEQUENCE [LARGE SCALE GENOMIC DNA]</scope>
    <source>
        <strain evidence="3 4">19XY460</strain>
    </source>
</reference>
<dbReference type="GeneID" id="88173658"/>
<dbReference type="PANTHER" id="PTHR19848:SF8">
    <property type="entry name" value="F-BOX AND WD REPEAT DOMAIN CONTAINING 7"/>
    <property type="match status" value="1"/>
</dbReference>
<dbReference type="InterPro" id="IPR001680">
    <property type="entry name" value="WD40_rpt"/>
</dbReference>
<dbReference type="Proteomes" id="UP001338582">
    <property type="component" value="Chromosome 3"/>
</dbReference>
<dbReference type="InterPro" id="IPR015943">
    <property type="entry name" value="WD40/YVTN_repeat-like_dom_sf"/>
</dbReference>
<protein>
    <recommendedName>
        <fullName evidence="5">Protein DSE1</fullName>
    </recommendedName>
</protein>
<dbReference type="AlphaFoldDB" id="A0AAX4H9P8"/>
<evidence type="ECO:0000256" key="2">
    <source>
        <dbReference type="ARBA" id="ARBA00022737"/>
    </source>
</evidence>
<dbReference type="EMBL" id="CP138896">
    <property type="protein sequence ID" value="WPK25283.1"/>
    <property type="molecule type" value="Genomic_DNA"/>
</dbReference>
<evidence type="ECO:0000256" key="1">
    <source>
        <dbReference type="ARBA" id="ARBA00022574"/>
    </source>
</evidence>
<proteinExistence type="predicted"/>
<dbReference type="Gene3D" id="2.130.10.10">
    <property type="entry name" value="YVTN repeat-like/Quinoprotein amine dehydrogenase"/>
    <property type="match status" value="1"/>
</dbReference>
<keyword evidence="1" id="KW-0853">WD repeat</keyword>
<dbReference type="RefSeq" id="XP_062877665.1">
    <property type="nucleotide sequence ID" value="XM_063021595.1"/>
</dbReference>
<organism evidence="3 4">
    <name type="scientific">Australozyma saopauloensis</name>
    <dbReference type="NCBI Taxonomy" id="291208"/>
    <lineage>
        <taxon>Eukaryota</taxon>
        <taxon>Fungi</taxon>
        <taxon>Dikarya</taxon>
        <taxon>Ascomycota</taxon>
        <taxon>Saccharomycotina</taxon>
        <taxon>Pichiomycetes</taxon>
        <taxon>Metschnikowiaceae</taxon>
        <taxon>Australozyma</taxon>
    </lineage>
</organism>
<keyword evidence="2" id="KW-0677">Repeat</keyword>
<evidence type="ECO:0000313" key="3">
    <source>
        <dbReference type="EMBL" id="WPK25283.1"/>
    </source>
</evidence>
<sequence length="615" mass="67850">MDFYEPTFLFRQNALRRASSPKKNNSTNPYLNENCSTSSLWLLNSDMTNDVSLTNRVCALDRVNIKSNYWKIPDSEMNLTALALSDPDAANPSLAISSANSESNLFIYELDPFQHYLTHHTTISLPNIHSLCWVKNTQSKFLVSGNSKGYAHLISVPRSGDEDESAEIVKRFNHRKHLKLVNKDSALSSHQSTTVPNLGFLSDKLVTTYDDTLFVWNMNDVHLAMRPKPESISVVPGITNFDAPITDSSTLALCGAFGVTLFDTRSAQHSIPKSSLAMSHDAKRIKTNLVKWHSSNEYTLASAHADGMVHLWDIRMNDTFSQISGHKGKTITSMAWNGNDLFTGASDGMIAHWDLTTDLDTTVDLSSHAETLKHCSLREGINSVHFDAVTNSLVHSVSERQCGTILPALNNKIVGMCQISDGDKTDARCKILLIDGAAFLGLHAKIYDAAGSADGSGDKQYYSQEDLALMSQGVSDETLVGTEDKLFGPLSLKKNLDVDEDVERHEVELLGISVPPAGDLKNEFSAKSLDPFYNWLPSLPVRSLHSVDSSTDLQDSPTLSNISNNDSIFTLSTATTFFEEEVAPTKDFLLNALDKTLEEIRGEYAIDNGFHNIYV</sequence>
<evidence type="ECO:0008006" key="5">
    <source>
        <dbReference type="Google" id="ProtNLM"/>
    </source>
</evidence>